<dbReference type="SUPFAM" id="SSF51658">
    <property type="entry name" value="Xylose isomerase-like"/>
    <property type="match status" value="1"/>
</dbReference>
<comment type="caution">
    <text evidence="2">The sequence shown here is derived from an EMBL/GenBank/DDBJ whole genome shotgun (WGS) entry which is preliminary data.</text>
</comment>
<proteinExistence type="predicted"/>
<protein>
    <submittedName>
        <fullName evidence="2">Sugar phosphate isomerase/epimerase</fullName>
    </submittedName>
</protein>
<evidence type="ECO:0000313" key="3">
    <source>
        <dbReference type="Proteomes" id="UP000548476"/>
    </source>
</evidence>
<name>A0A841FP43_9ACTN</name>
<evidence type="ECO:0000259" key="1">
    <source>
        <dbReference type="Pfam" id="PF01261"/>
    </source>
</evidence>
<reference evidence="2 3" key="1">
    <citation type="submission" date="2020-08" db="EMBL/GenBank/DDBJ databases">
        <title>Genomic Encyclopedia of Type Strains, Phase IV (KMG-IV): sequencing the most valuable type-strain genomes for metagenomic binning, comparative biology and taxonomic classification.</title>
        <authorList>
            <person name="Goeker M."/>
        </authorList>
    </citation>
    <scope>NUCLEOTIDE SEQUENCE [LARGE SCALE GENOMIC DNA]</scope>
    <source>
        <strain evidence="2 3">YIM 65646</strain>
    </source>
</reference>
<sequence>MSRIGVQAFTLRAEFARLGVFETFRRVAAIGYRSAEISAIPMTPGNVAELVRVREELGVDIVSLSGGLTGEVSLTTAFDEFVADATTLGASRIRIGMLPAEAMATPATVAAFADGCNAVAERLAEHGISLHYHNHHVDFAAYDGRHLLDVIAERSPLVGLEIDAHWVQRGGLDPVRTLHRYAGRVAMVHLKDYRIARLDPAVFAALDDGDRAPWQEGMAQIVQFAEVGEGNLDWPAIIAAADETGVAHLLVEQDEFYGRTAFDCLRTSYDNLVAMGYGDRF</sequence>
<dbReference type="InterPro" id="IPR036237">
    <property type="entry name" value="Xyl_isomerase-like_sf"/>
</dbReference>
<gene>
    <name evidence="2" type="ORF">HNR73_005755</name>
</gene>
<keyword evidence="2" id="KW-0413">Isomerase</keyword>
<dbReference type="Pfam" id="PF01261">
    <property type="entry name" value="AP_endonuc_2"/>
    <property type="match status" value="1"/>
</dbReference>
<dbReference type="AlphaFoldDB" id="A0A841FP43"/>
<feature type="domain" description="Xylose isomerase-like TIM barrel" evidence="1">
    <location>
        <begin position="24"/>
        <end position="250"/>
    </location>
</feature>
<evidence type="ECO:0000313" key="2">
    <source>
        <dbReference type="EMBL" id="MBB6037875.1"/>
    </source>
</evidence>
<dbReference type="EMBL" id="JACHGT010000014">
    <property type="protein sequence ID" value="MBB6037875.1"/>
    <property type="molecule type" value="Genomic_DNA"/>
</dbReference>
<accession>A0A841FP43</accession>
<organism evidence="2 3">
    <name type="scientific">Phytomonospora endophytica</name>
    <dbReference type="NCBI Taxonomy" id="714109"/>
    <lineage>
        <taxon>Bacteria</taxon>
        <taxon>Bacillati</taxon>
        <taxon>Actinomycetota</taxon>
        <taxon>Actinomycetes</taxon>
        <taxon>Micromonosporales</taxon>
        <taxon>Micromonosporaceae</taxon>
        <taxon>Phytomonospora</taxon>
    </lineage>
</organism>
<dbReference type="PANTHER" id="PTHR12110:SF41">
    <property type="entry name" value="INOSOSE DEHYDRATASE"/>
    <property type="match status" value="1"/>
</dbReference>
<dbReference type="InterPro" id="IPR050312">
    <property type="entry name" value="IolE/XylAMocC-like"/>
</dbReference>
<dbReference type="PANTHER" id="PTHR12110">
    <property type="entry name" value="HYDROXYPYRUVATE ISOMERASE"/>
    <property type="match status" value="1"/>
</dbReference>
<dbReference type="RefSeq" id="WP_184790688.1">
    <property type="nucleotide sequence ID" value="NZ_BONT01000065.1"/>
</dbReference>
<dbReference type="Proteomes" id="UP000548476">
    <property type="component" value="Unassembled WGS sequence"/>
</dbReference>
<dbReference type="GO" id="GO:0016853">
    <property type="term" value="F:isomerase activity"/>
    <property type="evidence" value="ECO:0007669"/>
    <property type="project" value="UniProtKB-KW"/>
</dbReference>
<dbReference type="InterPro" id="IPR013022">
    <property type="entry name" value="Xyl_isomerase-like_TIM-brl"/>
</dbReference>
<dbReference type="Gene3D" id="3.20.20.150">
    <property type="entry name" value="Divalent-metal-dependent TIM barrel enzymes"/>
    <property type="match status" value="1"/>
</dbReference>
<keyword evidence="3" id="KW-1185">Reference proteome</keyword>